<name>A0A0Q3H560_BRADI</name>
<dbReference type="Gramene" id="KQK17998">
    <property type="protein sequence ID" value="KQK17998"/>
    <property type="gene ID" value="BRADI_1g37953v3"/>
</dbReference>
<evidence type="ECO:0000313" key="4">
    <source>
        <dbReference type="Proteomes" id="UP000008810"/>
    </source>
</evidence>
<protein>
    <submittedName>
        <fullName evidence="2 3">Uncharacterized protein</fullName>
    </submittedName>
</protein>
<reference evidence="2 3" key="1">
    <citation type="journal article" date="2010" name="Nature">
        <title>Genome sequencing and analysis of the model grass Brachypodium distachyon.</title>
        <authorList>
            <consortium name="International Brachypodium Initiative"/>
        </authorList>
    </citation>
    <scope>NUCLEOTIDE SEQUENCE [LARGE SCALE GENOMIC DNA]</scope>
    <source>
        <strain evidence="2 3">Bd21</strain>
    </source>
</reference>
<evidence type="ECO:0000313" key="2">
    <source>
        <dbReference type="EMBL" id="KQK17998.1"/>
    </source>
</evidence>
<reference evidence="2" key="2">
    <citation type="submission" date="2017-06" db="EMBL/GenBank/DDBJ databases">
        <title>WGS assembly of Brachypodium distachyon.</title>
        <authorList>
            <consortium name="The International Brachypodium Initiative"/>
            <person name="Lucas S."/>
            <person name="Harmon-Smith M."/>
            <person name="Lail K."/>
            <person name="Tice H."/>
            <person name="Grimwood J."/>
            <person name="Bruce D."/>
            <person name="Barry K."/>
            <person name="Shu S."/>
            <person name="Lindquist E."/>
            <person name="Wang M."/>
            <person name="Pitluck S."/>
            <person name="Vogel J.P."/>
            <person name="Garvin D.F."/>
            <person name="Mockler T.C."/>
            <person name="Schmutz J."/>
            <person name="Rokhsar D."/>
            <person name="Bevan M.W."/>
        </authorList>
    </citation>
    <scope>NUCLEOTIDE SEQUENCE</scope>
    <source>
        <strain evidence="2">Bd21</strain>
    </source>
</reference>
<feature type="compositionally biased region" description="Basic and acidic residues" evidence="1">
    <location>
        <begin position="63"/>
        <end position="76"/>
    </location>
</feature>
<feature type="region of interest" description="Disordered" evidence="1">
    <location>
        <begin position="50"/>
        <end position="104"/>
    </location>
</feature>
<dbReference type="InParanoid" id="A0A0Q3H560"/>
<dbReference type="AlphaFoldDB" id="A0A0Q3H560"/>
<sequence>MITPSPSLAACHSPVAASGYKLLNRGRVETEEVSGARGIRATLARRSRYTATTPGVRRSARSLRVESVVRSRERGTVPRPVNPIRRPESRVGVDGQDDMSRWPGRDSVYLVDERASGETRLCAGAISTRYSGGVKKVS</sequence>
<evidence type="ECO:0000256" key="1">
    <source>
        <dbReference type="SAM" id="MobiDB-lite"/>
    </source>
</evidence>
<organism evidence="2">
    <name type="scientific">Brachypodium distachyon</name>
    <name type="common">Purple false brome</name>
    <name type="synonym">Trachynia distachya</name>
    <dbReference type="NCBI Taxonomy" id="15368"/>
    <lineage>
        <taxon>Eukaryota</taxon>
        <taxon>Viridiplantae</taxon>
        <taxon>Streptophyta</taxon>
        <taxon>Embryophyta</taxon>
        <taxon>Tracheophyta</taxon>
        <taxon>Spermatophyta</taxon>
        <taxon>Magnoliopsida</taxon>
        <taxon>Liliopsida</taxon>
        <taxon>Poales</taxon>
        <taxon>Poaceae</taxon>
        <taxon>BOP clade</taxon>
        <taxon>Pooideae</taxon>
        <taxon>Stipodae</taxon>
        <taxon>Brachypodieae</taxon>
        <taxon>Brachypodium</taxon>
    </lineage>
</organism>
<dbReference type="EMBL" id="CM000880">
    <property type="protein sequence ID" value="KQK17998.1"/>
    <property type="molecule type" value="Genomic_DNA"/>
</dbReference>
<evidence type="ECO:0000313" key="3">
    <source>
        <dbReference type="EnsemblPlants" id="KQK17998"/>
    </source>
</evidence>
<keyword evidence="4" id="KW-1185">Reference proteome</keyword>
<accession>A0A0Q3H560</accession>
<reference evidence="3" key="3">
    <citation type="submission" date="2018-08" db="UniProtKB">
        <authorList>
            <consortium name="EnsemblPlants"/>
        </authorList>
    </citation>
    <scope>IDENTIFICATION</scope>
    <source>
        <strain evidence="3">cv. Bd21</strain>
    </source>
</reference>
<dbReference type="Proteomes" id="UP000008810">
    <property type="component" value="Chromosome 1"/>
</dbReference>
<dbReference type="EnsemblPlants" id="KQK17998">
    <property type="protein sequence ID" value="KQK17998"/>
    <property type="gene ID" value="BRADI_1g37953v3"/>
</dbReference>
<gene>
    <name evidence="2" type="ORF">BRADI_1g37953v3</name>
</gene>
<proteinExistence type="predicted"/>